<feature type="domain" description="Telomeric single stranded DNA binding POT1/Cdc13" evidence="10">
    <location>
        <begin position="12"/>
        <end position="157"/>
    </location>
</feature>
<accession>N1RHS0</accession>
<dbReference type="STRING" id="1229665.N1RHS0"/>
<keyword evidence="7" id="KW-0238">DNA-binding</keyword>
<dbReference type="SUPFAM" id="SSF50249">
    <property type="entry name" value="Nucleic acid-binding proteins"/>
    <property type="match status" value="2"/>
</dbReference>
<evidence type="ECO:0000256" key="1">
    <source>
        <dbReference type="ARBA" id="ARBA00004123"/>
    </source>
</evidence>
<keyword evidence="12" id="KW-1185">Reference proteome</keyword>
<dbReference type="InterPro" id="IPR032042">
    <property type="entry name" value="POT1PC"/>
</dbReference>
<dbReference type="SMART" id="SM00976">
    <property type="entry name" value="Telo_bind"/>
    <property type="match status" value="1"/>
</dbReference>
<feature type="compositionally biased region" description="Acidic residues" evidence="9">
    <location>
        <begin position="492"/>
        <end position="502"/>
    </location>
</feature>
<comment type="similarity">
    <text evidence="3">Belongs to the telombin family.</text>
</comment>
<feature type="region of interest" description="Disordered" evidence="9">
    <location>
        <begin position="122"/>
        <end position="143"/>
    </location>
</feature>
<dbReference type="FunFam" id="2.40.50.140:FF:000303">
    <property type="entry name" value="Protection of telomeres protein 1"/>
    <property type="match status" value="1"/>
</dbReference>
<dbReference type="GO" id="GO:0098505">
    <property type="term" value="F:G-rich strand telomeric DNA binding"/>
    <property type="evidence" value="ECO:0007669"/>
    <property type="project" value="TreeGrafter"/>
</dbReference>
<dbReference type="AlphaFoldDB" id="N1RHS0"/>
<reference evidence="12" key="1">
    <citation type="submission" date="2012-09" db="EMBL/GenBank/DDBJ databases">
        <title>Genome sequencing and comparative transcriptomics of race 1 and race 4 of banana pathogen: Fusarium oxysporum f. sp. cubense.</title>
        <authorList>
            <person name="Fang X."/>
            <person name="Huang J."/>
        </authorList>
    </citation>
    <scope>NUCLEOTIDE SEQUENCE [LARGE SCALE GENOMIC DNA]</scope>
    <source>
        <strain evidence="12">race 4</strain>
    </source>
</reference>
<evidence type="ECO:0000313" key="11">
    <source>
        <dbReference type="EMBL" id="EMT65209.1"/>
    </source>
</evidence>
<feature type="region of interest" description="Disordered" evidence="9">
    <location>
        <begin position="363"/>
        <end position="410"/>
    </location>
</feature>
<dbReference type="GO" id="GO:0000783">
    <property type="term" value="C:nuclear telomere cap complex"/>
    <property type="evidence" value="ECO:0007669"/>
    <property type="project" value="TreeGrafter"/>
</dbReference>
<dbReference type="EMBL" id="KB726990">
    <property type="protein sequence ID" value="EMT65209.1"/>
    <property type="molecule type" value="Genomic_DNA"/>
</dbReference>
<evidence type="ECO:0000256" key="7">
    <source>
        <dbReference type="ARBA" id="ARBA00023125"/>
    </source>
</evidence>
<evidence type="ECO:0000256" key="8">
    <source>
        <dbReference type="ARBA" id="ARBA00023242"/>
    </source>
</evidence>
<evidence type="ECO:0000259" key="10">
    <source>
        <dbReference type="SMART" id="SM00976"/>
    </source>
</evidence>
<proteinExistence type="inferred from homology"/>
<name>N1RHS0_FUSC4</name>
<keyword evidence="5" id="KW-0158">Chromosome</keyword>
<dbReference type="Proteomes" id="UP000016929">
    <property type="component" value="Unassembled WGS sequence"/>
</dbReference>
<dbReference type="InterPro" id="IPR012340">
    <property type="entry name" value="NA-bd_OB-fold"/>
</dbReference>
<evidence type="ECO:0000256" key="2">
    <source>
        <dbReference type="ARBA" id="ARBA00004574"/>
    </source>
</evidence>
<organism evidence="11 12">
    <name type="scientific">Fusarium oxysporum f. sp. cubense (strain race 4)</name>
    <name type="common">Panama disease fungus</name>
    <dbReference type="NCBI Taxonomy" id="2502994"/>
    <lineage>
        <taxon>Eukaryota</taxon>
        <taxon>Fungi</taxon>
        <taxon>Dikarya</taxon>
        <taxon>Ascomycota</taxon>
        <taxon>Pezizomycotina</taxon>
        <taxon>Sordariomycetes</taxon>
        <taxon>Hypocreomycetidae</taxon>
        <taxon>Hypocreales</taxon>
        <taxon>Nectriaceae</taxon>
        <taxon>Fusarium</taxon>
        <taxon>Fusarium oxysporum species complex</taxon>
    </lineage>
</organism>
<protein>
    <recommendedName>
        <fullName evidence="4">Protection of telomeres protein 1</fullName>
    </recommendedName>
</protein>
<gene>
    <name evidence="11" type="ORF">FOC4_g10011187</name>
</gene>
<dbReference type="InterPro" id="IPR011564">
    <property type="entry name" value="Telomer_end-bd_POT1/Cdc13"/>
</dbReference>
<dbReference type="Pfam" id="PF02765">
    <property type="entry name" value="POT1"/>
    <property type="match status" value="1"/>
</dbReference>
<evidence type="ECO:0000256" key="3">
    <source>
        <dbReference type="ARBA" id="ARBA00008442"/>
    </source>
</evidence>
<dbReference type="Pfam" id="PF16686">
    <property type="entry name" value="POT1PC"/>
    <property type="match status" value="1"/>
</dbReference>
<evidence type="ECO:0000256" key="4">
    <source>
        <dbReference type="ARBA" id="ARBA00015253"/>
    </source>
</evidence>
<feature type="region of interest" description="Disordered" evidence="9">
    <location>
        <begin position="491"/>
        <end position="518"/>
    </location>
</feature>
<dbReference type="InterPro" id="IPR028389">
    <property type="entry name" value="POT1"/>
</dbReference>
<evidence type="ECO:0000313" key="12">
    <source>
        <dbReference type="Proteomes" id="UP000016929"/>
    </source>
</evidence>
<dbReference type="GO" id="GO:0016233">
    <property type="term" value="P:telomere capping"/>
    <property type="evidence" value="ECO:0007669"/>
    <property type="project" value="TreeGrafter"/>
</dbReference>
<dbReference type="HOGENOM" id="CLU_016663_0_0_1"/>
<feature type="compositionally biased region" description="Basic and acidic residues" evidence="9">
    <location>
        <begin position="372"/>
        <end position="381"/>
    </location>
</feature>
<evidence type="ECO:0000256" key="5">
    <source>
        <dbReference type="ARBA" id="ARBA00022454"/>
    </source>
</evidence>
<keyword evidence="6" id="KW-0779">Telomere</keyword>
<dbReference type="PANTHER" id="PTHR14513">
    <property type="entry name" value="PROTECTION OF TELOMERES 1"/>
    <property type="match status" value="1"/>
</dbReference>
<dbReference type="Gene3D" id="2.40.50.140">
    <property type="entry name" value="Nucleic acid-binding proteins"/>
    <property type="match status" value="2"/>
</dbReference>
<feature type="compositionally biased region" description="Basic residues" evidence="9">
    <location>
        <begin position="382"/>
        <end position="397"/>
    </location>
</feature>
<sequence>MPPTSTSTLPGYVTIRDILDGKIANGALVNVFGLVSDFRDAIQTRKTDCKCQVRLFDSSVDDDGSIAFDIFRPKENLPNPGSGDVMLIRQARVQSYASGGPSLLSNYNTRISQYKASKIPRNPGEASCALCPPSGPKDTPPGDKENAFVSAMYHSIDKSRLPNEEMFETMVVASRNVKDKFKLLQDVQEGCFCDIVAQVVRPPHDGGDKMTLWVSDYTENPFFHNFSIGFDESSIGRDGDPFGYTDKFTMAAKPLGWPGPFGKRCIQITCWEPHVTAIRDQDIGTLAWVLIKNLHIKLGHSGANLEGFLREDRESHGPKIGIRMVDSNPDSENFDPRAKEALQRKRGYERLRQGQAREIKEALRAGQKRKHGVESKSEPKKGNSRSRRSEKRSKSKANKQGEGREPTEQGVVPFVDLNIRADELLVKCENEDKPASLIAEITKLVQHETTIDDGLVKLPLPFVNLNYRANVRVVDFSPSNLADFACPKKESEYDDLSDDGEESLSNSETEAEDGQPIQRTLDDFSKVRNWEWRFFLELEDAAVAEKHKKQRLWVAVDNQSAQLLTGLDACNLRRDKQALVTLRDKMFTLWGNLEEKKVAAQEAARKGKPPVDSDDEDQRQPEPKNFGKAQLTNRAFPCCVKQYGIKVAEPEPSQANAGNGKRWQRMFQLFGARIVGE</sequence>
<comment type="subcellular location">
    <subcellularLocation>
        <location evidence="2">Chromosome</location>
        <location evidence="2">Telomere</location>
    </subcellularLocation>
    <subcellularLocation>
        <location evidence="1">Nucleus</location>
    </subcellularLocation>
</comment>
<evidence type="ECO:0000256" key="9">
    <source>
        <dbReference type="SAM" id="MobiDB-lite"/>
    </source>
</evidence>
<dbReference type="PANTHER" id="PTHR14513:SF0">
    <property type="entry name" value="PROTECTION OF TELOMERES PROTEIN 1"/>
    <property type="match status" value="1"/>
</dbReference>
<reference evidence="12" key="2">
    <citation type="journal article" date="2014" name="PLoS ONE">
        <title>Genome and Transcriptome Analysis of the Fungal Pathogen Fusarium oxysporum f. sp. cubense Causing Banana Vascular Wilt Disease.</title>
        <authorList>
            <person name="Guo L."/>
            <person name="Han L."/>
            <person name="Yang L."/>
            <person name="Zeng H."/>
            <person name="Fan D."/>
            <person name="Zhu Y."/>
            <person name="Feng Y."/>
            <person name="Wang G."/>
            <person name="Peng C."/>
            <person name="Jiang X."/>
            <person name="Zhou D."/>
            <person name="Ni P."/>
            <person name="Liang C."/>
            <person name="Liu L."/>
            <person name="Wang J."/>
            <person name="Mao C."/>
            <person name="Fang X."/>
            <person name="Peng M."/>
            <person name="Huang J."/>
        </authorList>
    </citation>
    <scope>NUCLEOTIDE SEQUENCE [LARGE SCALE GENOMIC DNA]</scope>
    <source>
        <strain evidence="12">race 4</strain>
    </source>
</reference>
<evidence type="ECO:0000256" key="6">
    <source>
        <dbReference type="ARBA" id="ARBA00022895"/>
    </source>
</evidence>
<dbReference type="OrthoDB" id="2186770at2759"/>
<feature type="compositionally biased region" description="Basic and acidic residues" evidence="9">
    <location>
        <begin position="600"/>
        <end position="611"/>
    </location>
</feature>
<keyword evidence="8" id="KW-0539">Nucleus</keyword>
<dbReference type="GO" id="GO:0032210">
    <property type="term" value="P:regulation of telomere maintenance via telomerase"/>
    <property type="evidence" value="ECO:0007669"/>
    <property type="project" value="TreeGrafter"/>
</dbReference>
<dbReference type="GO" id="GO:0010521">
    <property type="term" value="F:telomerase inhibitor activity"/>
    <property type="evidence" value="ECO:0007669"/>
    <property type="project" value="TreeGrafter"/>
</dbReference>
<feature type="region of interest" description="Disordered" evidence="9">
    <location>
        <begin position="600"/>
        <end position="627"/>
    </location>
</feature>